<dbReference type="RefSeq" id="WP_200339911.1">
    <property type="nucleotide sequence ID" value="NZ_NRRL01000011.1"/>
</dbReference>
<dbReference type="EMBL" id="NRRL01000011">
    <property type="protein sequence ID" value="MBK1667750.1"/>
    <property type="molecule type" value="Genomic_DNA"/>
</dbReference>
<evidence type="ECO:0008006" key="3">
    <source>
        <dbReference type="Google" id="ProtNLM"/>
    </source>
</evidence>
<name>A0ABS1DBI3_9PROT</name>
<evidence type="ECO:0000313" key="2">
    <source>
        <dbReference type="Proteomes" id="UP001296873"/>
    </source>
</evidence>
<proteinExistence type="predicted"/>
<dbReference type="Proteomes" id="UP001296873">
    <property type="component" value="Unassembled WGS sequence"/>
</dbReference>
<protein>
    <recommendedName>
        <fullName evidence="3">SlyX protein</fullName>
    </recommendedName>
</protein>
<comment type="caution">
    <text evidence="1">The sequence shown here is derived from an EMBL/GenBank/DDBJ whole genome shotgun (WGS) entry which is preliminary data.</text>
</comment>
<keyword evidence="2" id="KW-1185">Reference proteome</keyword>
<gene>
    <name evidence="1" type="ORF">CKO28_06850</name>
</gene>
<evidence type="ECO:0000313" key="1">
    <source>
        <dbReference type="EMBL" id="MBK1667750.1"/>
    </source>
</evidence>
<reference evidence="1 2" key="1">
    <citation type="journal article" date="2020" name="Microorganisms">
        <title>Osmotic Adaptation and Compatible Solute Biosynthesis of Phototrophic Bacteria as Revealed from Genome Analyses.</title>
        <authorList>
            <person name="Imhoff J.F."/>
            <person name="Rahn T."/>
            <person name="Kunzel S."/>
            <person name="Keller A."/>
            <person name="Neulinger S.C."/>
        </authorList>
    </citation>
    <scope>NUCLEOTIDE SEQUENCE [LARGE SCALE GENOMIC DNA]</scope>
    <source>
        <strain evidence="1 2">DSM 9895</strain>
    </source>
</reference>
<organism evidence="1 2">
    <name type="scientific">Rhodovibrio sodomensis</name>
    <dbReference type="NCBI Taxonomy" id="1088"/>
    <lineage>
        <taxon>Bacteria</taxon>
        <taxon>Pseudomonadati</taxon>
        <taxon>Pseudomonadota</taxon>
        <taxon>Alphaproteobacteria</taxon>
        <taxon>Rhodospirillales</taxon>
        <taxon>Rhodovibrionaceae</taxon>
        <taxon>Rhodovibrio</taxon>
    </lineage>
</organism>
<accession>A0ABS1DBI3</accession>
<sequence length="69" mass="7849">MPQSSQLDQISSTLQSIQVTLDSGRLFDVLEAVRDQVRDVKSQNQQIRNDIMDVQRVVYEANANNKKAD</sequence>